<comment type="caution">
    <text evidence="11">The sequence shown here is derived from an EMBL/GenBank/DDBJ whole genome shotgun (WGS) entry which is preliminary data.</text>
</comment>
<dbReference type="GO" id="GO:0017183">
    <property type="term" value="P:protein histidyl modification to diphthamide"/>
    <property type="evidence" value="ECO:0007669"/>
    <property type="project" value="UniProtKB-UniPathway"/>
</dbReference>
<feature type="compositionally biased region" description="Acidic residues" evidence="10">
    <location>
        <begin position="467"/>
        <end position="477"/>
    </location>
</feature>
<evidence type="ECO:0000256" key="1">
    <source>
        <dbReference type="ARBA" id="ARBA00001966"/>
    </source>
</evidence>
<evidence type="ECO:0000256" key="10">
    <source>
        <dbReference type="SAM" id="MobiDB-lite"/>
    </source>
</evidence>
<evidence type="ECO:0000313" key="11">
    <source>
        <dbReference type="EMBL" id="KRZ98940.1"/>
    </source>
</evidence>
<reference evidence="11 12" key="1">
    <citation type="submission" date="2015-11" db="EMBL/GenBank/DDBJ databases">
        <title>The genome of Debaryomyces fabryi.</title>
        <authorList>
            <person name="Tafer H."/>
            <person name="Lopandic K."/>
        </authorList>
    </citation>
    <scope>NUCLEOTIDE SEQUENCE [LARGE SCALE GENOMIC DNA]</scope>
    <source>
        <strain evidence="11 12">CBS 789</strain>
    </source>
</reference>
<organism evidence="11 12">
    <name type="scientific">Debaryomyces fabryi</name>
    <dbReference type="NCBI Taxonomy" id="58627"/>
    <lineage>
        <taxon>Eukaryota</taxon>
        <taxon>Fungi</taxon>
        <taxon>Dikarya</taxon>
        <taxon>Ascomycota</taxon>
        <taxon>Saccharomycotina</taxon>
        <taxon>Pichiomycetes</taxon>
        <taxon>Debaryomycetaceae</taxon>
        <taxon>Debaryomyces</taxon>
    </lineage>
</organism>
<dbReference type="OrthoDB" id="449241at2759"/>
<evidence type="ECO:0000256" key="7">
    <source>
        <dbReference type="ARBA" id="ARBA00034128"/>
    </source>
</evidence>
<dbReference type="SFLD" id="SFLDG01121">
    <property type="entry name" value="Diphthamide_biosynthesis"/>
    <property type="match status" value="1"/>
</dbReference>
<dbReference type="Proteomes" id="UP000054251">
    <property type="component" value="Unassembled WGS sequence"/>
</dbReference>
<dbReference type="InterPro" id="IPR042265">
    <property type="entry name" value="DPH1/DPH2_3"/>
</dbReference>
<dbReference type="GeneID" id="26842310"/>
<dbReference type="RefSeq" id="XP_015465043.1">
    <property type="nucleotide sequence ID" value="XM_015614130.1"/>
</dbReference>
<comment type="function">
    <text evidence="8">Required for the first step of diphthamide biosynthesis, a post-translational modification of histidine which occurs in elongation factor 2. DPH1 and DPH2 transfer a 3-amino-3-carboxypropyl (ACP) group from S-adenosyl-L-methionine (SAM) to a histidine residue, the reaction is assisted by a reduction system comprising DPH3 and a NADH-dependent reductase, predominantly CBR1. Facilitates the reduction of the catalytic iron-sulfur cluster found in the DPH1 subunit.</text>
</comment>
<comment type="subcellular location">
    <subcellularLocation>
        <location evidence="9">Cytoplasm</location>
    </subcellularLocation>
</comment>
<proteinExistence type="inferred from homology"/>
<dbReference type="InterPro" id="IPR016435">
    <property type="entry name" value="DPH1/DPH2"/>
</dbReference>
<dbReference type="EMBL" id="LMYN01000190">
    <property type="protein sequence ID" value="KRZ98940.1"/>
    <property type="molecule type" value="Genomic_DNA"/>
</dbReference>
<protein>
    <recommendedName>
        <fullName evidence="9">2-(3-amino-3-carboxypropyl)histidine synthase subunit 2</fullName>
    </recommendedName>
</protein>
<sequence>MTTESVVVPALSTHQDESTFEFAKVCNEEVVRTHLGLPNDATDDQVVERIREYYNVNEICDFLRQKVEGNGVENVPKYRHITLQFPDSLICDSATIVHELQRELGLVLLADESSESKCSSNSCCKANELDFSPSQKLWILADTSYSACCIDEVAAGHVNSDLVIHFGDACLNVVESLPAAYVFGKPNLNLDTVVTQFKKTYANNIDLKILLMADAPHTQYLSQLYTILKPDYPNLVYADLHLDSSSNANIIGYNPCPSQSARLNVLNRTIIGLEHNIEELDIDTILADHDLFHIEIPAVPRLLQLTTTFQSVTTYHPESGSSSQGPHPKLMRRYRYMHMARSAGTVGLLVNTLSLANTKTLINKIGQKIKEAGKKHYLFVVGKPNVAKLANFENIDIWCVLGCDHQGIIIDQNNEYYKPIVTPYELLLALSKELNWTGKWVTDFNKVLEDMNLEEDRNEQEINNGNDNDEDSDDEAPEFNPVTGQYVSTSKPLRKLQHLQISSQEQHPESDNDASQDLVKKFSTAVAIKGTVSTSAMHLQTRHWTGLGSDFQNDSDEEIDNENGALVEDGRAGIARGYDYDRETKYHGH</sequence>
<comment type="subunit">
    <text evidence="7">Component of the 2-(3-amino-3-carboxypropyl)histidine synthase complex composed of DPH1, DPH2, DPH3 and a NADH-dependent reductase, predominantly CBR1.</text>
</comment>
<keyword evidence="9" id="KW-0963">Cytoplasm</keyword>
<dbReference type="SFLD" id="SFLDF00408">
    <property type="entry name" value="Diphthamide_biosynthesis_famil"/>
    <property type="match status" value="1"/>
</dbReference>
<dbReference type="NCBIfam" id="TIGR00272">
    <property type="entry name" value="DPH2"/>
    <property type="match status" value="1"/>
</dbReference>
<evidence type="ECO:0000256" key="3">
    <source>
        <dbReference type="ARBA" id="ARBA00006179"/>
    </source>
</evidence>
<comment type="similarity">
    <text evidence="3 9">Belongs to the DPH1/DPH2 family. DPH2 subfamily.</text>
</comment>
<name>A0A0V1PRS4_9ASCO</name>
<feature type="region of interest" description="Disordered" evidence="10">
    <location>
        <begin position="455"/>
        <end position="487"/>
    </location>
</feature>
<evidence type="ECO:0000256" key="8">
    <source>
        <dbReference type="ARBA" id="ARBA00054092"/>
    </source>
</evidence>
<evidence type="ECO:0000313" key="12">
    <source>
        <dbReference type="Proteomes" id="UP000054251"/>
    </source>
</evidence>
<keyword evidence="5 9" id="KW-0408">Iron</keyword>
<keyword evidence="12" id="KW-1185">Reference proteome</keyword>
<comment type="function">
    <text evidence="9">Required for the first step of diphthamide biosynthesis, a post-translational modification of histidine which occurs in elongation factor 2. DPH1 and DPH2 transfer a 3-amino-3-carboxypropyl (ACP) group from S-adenosyl-L-methionine (SAM) to a histidine residue, the reaction is assisted by a reduction system comprising DPH3 and a NADH-dependent reductase. Facilitates the reduction of the catalytic iron-sulfur cluster found in the DPH1 subunit.</text>
</comment>
<dbReference type="UniPathway" id="UPA00559"/>
<dbReference type="FunFam" id="3.40.50.11860:FF:000001">
    <property type="entry name" value="2-(3-amino-3-carboxypropyl)histidine synthase subunit 2"/>
    <property type="match status" value="1"/>
</dbReference>
<dbReference type="GO" id="GO:0051536">
    <property type="term" value="F:iron-sulfur cluster binding"/>
    <property type="evidence" value="ECO:0007669"/>
    <property type="project" value="UniProtKB-KW"/>
</dbReference>
<dbReference type="Pfam" id="PF01866">
    <property type="entry name" value="Diphthamide_syn"/>
    <property type="match status" value="1"/>
</dbReference>
<accession>A0A0V1PRS4</accession>
<evidence type="ECO:0000256" key="2">
    <source>
        <dbReference type="ARBA" id="ARBA00005156"/>
    </source>
</evidence>
<dbReference type="GO" id="GO:0046872">
    <property type="term" value="F:metal ion binding"/>
    <property type="evidence" value="ECO:0007669"/>
    <property type="project" value="UniProtKB-KW"/>
</dbReference>
<dbReference type="NCBIfam" id="TIGR00322">
    <property type="entry name" value="diphth2_R"/>
    <property type="match status" value="1"/>
</dbReference>
<dbReference type="Gene3D" id="3.40.50.11860">
    <property type="entry name" value="Diphthamide synthesis DPH1/DPH2 domain 3"/>
    <property type="match status" value="1"/>
</dbReference>
<keyword evidence="6 9" id="KW-0411">Iron-sulfur</keyword>
<dbReference type="GO" id="GO:0005737">
    <property type="term" value="C:cytoplasm"/>
    <property type="evidence" value="ECO:0007669"/>
    <property type="project" value="UniProtKB-SubCell"/>
</dbReference>
<dbReference type="GO" id="GO:0090560">
    <property type="term" value="F:2-(3-amino-3-carboxypropyl)histidine synthase activity"/>
    <property type="evidence" value="ECO:0007669"/>
    <property type="project" value="InterPro"/>
</dbReference>
<evidence type="ECO:0000256" key="6">
    <source>
        <dbReference type="ARBA" id="ARBA00023014"/>
    </source>
</evidence>
<evidence type="ECO:0000256" key="9">
    <source>
        <dbReference type="RuleBase" id="RU364133"/>
    </source>
</evidence>
<evidence type="ECO:0000256" key="4">
    <source>
        <dbReference type="ARBA" id="ARBA00022723"/>
    </source>
</evidence>
<keyword evidence="4 9" id="KW-0479">Metal-binding</keyword>
<evidence type="ECO:0000256" key="5">
    <source>
        <dbReference type="ARBA" id="ARBA00023004"/>
    </source>
</evidence>
<dbReference type="SFLD" id="SFLDS00032">
    <property type="entry name" value="Radical_SAM_3-amino-3-carboxyp"/>
    <property type="match status" value="1"/>
</dbReference>
<dbReference type="PANTHER" id="PTHR10762">
    <property type="entry name" value="DIPHTHAMIDE BIOSYNTHESIS PROTEIN"/>
    <property type="match status" value="1"/>
</dbReference>
<dbReference type="InterPro" id="IPR010014">
    <property type="entry name" value="DHP2"/>
</dbReference>
<comment type="cofactor">
    <cofactor evidence="1">
        <name>[4Fe-4S] cluster</name>
        <dbReference type="ChEBI" id="CHEBI:49883"/>
    </cofactor>
</comment>
<comment type="pathway">
    <text evidence="2 9">Protein modification; peptidyl-diphthamide biosynthesis.</text>
</comment>
<dbReference type="AlphaFoldDB" id="A0A0V1PRS4"/>
<gene>
    <name evidence="11" type="ORF">AC631_05301</name>
</gene>
<dbReference type="PANTHER" id="PTHR10762:SF2">
    <property type="entry name" value="2-(3-AMINO-3-CARBOXYPROPYL)HISTIDINE SYNTHASE SUBUNIT 2"/>
    <property type="match status" value="1"/>
</dbReference>
<dbReference type="Gene3D" id="3.40.50.11840">
    <property type="entry name" value="Diphthamide synthesis DPH1/DPH2 domain 1"/>
    <property type="match status" value="1"/>
</dbReference>
<dbReference type="InterPro" id="IPR042263">
    <property type="entry name" value="DPH1/DPH2_1"/>
</dbReference>